<evidence type="ECO:0000256" key="1">
    <source>
        <dbReference type="ARBA" id="ARBA00004996"/>
    </source>
</evidence>
<dbReference type="CDD" id="cd06223">
    <property type="entry name" value="PRTases_typeI"/>
    <property type="match status" value="1"/>
</dbReference>
<feature type="domain" description="Ribose-phosphate pyrophosphokinase N-terminal" evidence="13">
    <location>
        <begin position="3"/>
        <end position="37"/>
    </location>
</feature>
<dbReference type="InterPro" id="IPR000836">
    <property type="entry name" value="PRTase_dom"/>
</dbReference>
<dbReference type="InterPro" id="IPR029099">
    <property type="entry name" value="Pribosyltran_N"/>
</dbReference>
<feature type="compositionally biased region" description="Polar residues" evidence="12">
    <location>
        <begin position="212"/>
        <end position="221"/>
    </location>
</feature>
<dbReference type="EMBL" id="JAGHQL010000077">
    <property type="protein sequence ID" value="KAH0541503.1"/>
    <property type="molecule type" value="Genomic_DNA"/>
</dbReference>
<evidence type="ECO:0000256" key="2">
    <source>
        <dbReference type="ARBA" id="ARBA00006478"/>
    </source>
</evidence>
<dbReference type="GO" id="GO:0005524">
    <property type="term" value="F:ATP binding"/>
    <property type="evidence" value="ECO:0007669"/>
    <property type="project" value="UniProtKB-KW"/>
</dbReference>
<keyword evidence="9" id="KW-0067">ATP-binding</keyword>
<evidence type="ECO:0000256" key="7">
    <source>
        <dbReference type="ARBA" id="ARBA00022741"/>
    </source>
</evidence>
<dbReference type="SUPFAM" id="SSF53271">
    <property type="entry name" value="PRTase-like"/>
    <property type="match status" value="3"/>
</dbReference>
<evidence type="ECO:0000256" key="6">
    <source>
        <dbReference type="ARBA" id="ARBA00022727"/>
    </source>
</evidence>
<dbReference type="InterPro" id="IPR000842">
    <property type="entry name" value="PRib_PP_synth_CS"/>
</dbReference>
<feature type="compositionally biased region" description="Polar residues" evidence="12">
    <location>
        <begin position="248"/>
        <end position="257"/>
    </location>
</feature>
<evidence type="ECO:0000256" key="11">
    <source>
        <dbReference type="ARBA" id="ARBA00049535"/>
    </source>
</evidence>
<evidence type="ECO:0000256" key="5">
    <source>
        <dbReference type="ARBA" id="ARBA00022723"/>
    </source>
</evidence>
<dbReference type="OrthoDB" id="413572at2759"/>
<keyword evidence="15" id="KW-1185">Reference proteome</keyword>
<dbReference type="AlphaFoldDB" id="A0A9P8I1G1"/>
<feature type="compositionally biased region" description="Basic and acidic residues" evidence="12">
    <location>
        <begin position="170"/>
        <end position="182"/>
    </location>
</feature>
<dbReference type="FunFam" id="3.40.50.2020:FF:000014">
    <property type="entry name" value="Ribose-phosphate pyrophosphokinase 1"/>
    <property type="match status" value="1"/>
</dbReference>
<evidence type="ECO:0000313" key="14">
    <source>
        <dbReference type="EMBL" id="KAH0541503.1"/>
    </source>
</evidence>
<dbReference type="PANTHER" id="PTHR10210:SF57">
    <property type="entry name" value="RIBOSE-PHOSPHATE DIPHOSPHOKINASE"/>
    <property type="match status" value="1"/>
</dbReference>
<comment type="caution">
    <text evidence="14">The sequence shown here is derived from an EMBL/GenBank/DDBJ whole genome shotgun (WGS) entry which is preliminary data.</text>
</comment>
<evidence type="ECO:0000259" key="13">
    <source>
        <dbReference type="Pfam" id="PF13793"/>
    </source>
</evidence>
<dbReference type="EC" id="2.7.6.1" evidence="3"/>
<evidence type="ECO:0000256" key="4">
    <source>
        <dbReference type="ARBA" id="ARBA00022679"/>
    </source>
</evidence>
<keyword evidence="10" id="KW-0460">Magnesium</keyword>
<dbReference type="GO" id="GO:0000287">
    <property type="term" value="F:magnesium ion binding"/>
    <property type="evidence" value="ECO:0007669"/>
    <property type="project" value="InterPro"/>
</dbReference>
<keyword evidence="4" id="KW-0808">Transferase</keyword>
<keyword evidence="7" id="KW-0547">Nucleotide-binding</keyword>
<organism evidence="14 15">
    <name type="scientific">Glutinoglossum americanum</name>
    <dbReference type="NCBI Taxonomy" id="1670608"/>
    <lineage>
        <taxon>Eukaryota</taxon>
        <taxon>Fungi</taxon>
        <taxon>Dikarya</taxon>
        <taxon>Ascomycota</taxon>
        <taxon>Pezizomycotina</taxon>
        <taxon>Geoglossomycetes</taxon>
        <taxon>Geoglossales</taxon>
        <taxon>Geoglossaceae</taxon>
        <taxon>Glutinoglossum</taxon>
    </lineage>
</organism>
<dbReference type="FunFam" id="3.40.50.2020:FF:000043">
    <property type="entry name" value="Ribose-phosphate pyrophosphokinase 1"/>
    <property type="match status" value="1"/>
</dbReference>
<feature type="region of interest" description="Disordered" evidence="12">
    <location>
        <begin position="140"/>
        <end position="269"/>
    </location>
</feature>
<comment type="similarity">
    <text evidence="2">Belongs to the ribose-phosphate pyrophosphokinase family.</text>
</comment>
<dbReference type="InterPro" id="IPR029057">
    <property type="entry name" value="PRTase-like"/>
</dbReference>
<evidence type="ECO:0000256" key="9">
    <source>
        <dbReference type="ARBA" id="ARBA00022840"/>
    </source>
</evidence>
<sequence>MAIAVMPYFPYSRQSKKKSHRGAITARMLANLLTVAGVDHIVTVDLHASQMQGFFGKPVDNLHAEPLIARWIRHNVSRWQEAVVVSKNPGGTKRVTSLADALKLNFGIVTTDKRRFRPASVSSSVVLDRLGVDRIGGEANGVDEEVLEPEASTHPSDTDRDGITLSYRRRREESGSAGRERTVVPSERLPGPLTNGNSNPSTTNLSHRHRASSSTLHSGSPTPSPLARSTRVSSFSNQVSTSPPPLRSATTSPSNPQGAVEDPTDEYTDERAREVITGRLIQGHIVDDDYPSPTISAMSGSNAALPERSHGRSESVDEDSMTQSIISTTSSFMLSQQPEHALGGTFDATASSDEEEEGLKNPELEQMITLVGNVRGRTVFIVDDMIDKPGSWIAAAECVVKRGGAKRVFCIATHGLFGDDCLAQMEAHECIDYIVVTNTFPIPPEKLRRVKKLVVLDVSNLLAEAIRRNHYGQQGFVSQEPPQ</sequence>
<evidence type="ECO:0000256" key="3">
    <source>
        <dbReference type="ARBA" id="ARBA00013247"/>
    </source>
</evidence>
<dbReference type="NCBIfam" id="TIGR01251">
    <property type="entry name" value="ribP_PPkin"/>
    <property type="match status" value="1"/>
</dbReference>
<dbReference type="GO" id="GO:0009156">
    <property type="term" value="P:ribonucleoside monophosphate biosynthetic process"/>
    <property type="evidence" value="ECO:0007669"/>
    <property type="project" value="InterPro"/>
</dbReference>
<keyword evidence="8" id="KW-0418">Kinase</keyword>
<evidence type="ECO:0000256" key="8">
    <source>
        <dbReference type="ARBA" id="ARBA00022777"/>
    </source>
</evidence>
<dbReference type="InterPro" id="IPR005946">
    <property type="entry name" value="Rib-P_diPkinase"/>
</dbReference>
<dbReference type="PANTHER" id="PTHR10210">
    <property type="entry name" value="RIBOSE-PHOSPHATE DIPHOSPHOKINASE FAMILY MEMBER"/>
    <property type="match status" value="1"/>
</dbReference>
<dbReference type="Pfam" id="PF14572">
    <property type="entry name" value="Pribosyl_synth"/>
    <property type="match status" value="1"/>
</dbReference>
<proteinExistence type="inferred from homology"/>
<dbReference type="GO" id="GO:0016301">
    <property type="term" value="F:kinase activity"/>
    <property type="evidence" value="ECO:0007669"/>
    <property type="project" value="UniProtKB-KW"/>
</dbReference>
<protein>
    <recommendedName>
        <fullName evidence="3">ribose-phosphate diphosphokinase</fullName>
        <ecNumber evidence="3">2.7.6.1</ecNumber>
    </recommendedName>
</protein>
<keyword evidence="6" id="KW-0545">Nucleotide biosynthesis</keyword>
<dbReference type="Proteomes" id="UP000698800">
    <property type="component" value="Unassembled WGS sequence"/>
</dbReference>
<dbReference type="GO" id="GO:0005737">
    <property type="term" value="C:cytoplasm"/>
    <property type="evidence" value="ECO:0007669"/>
    <property type="project" value="TreeGrafter"/>
</dbReference>
<feature type="compositionally biased region" description="Polar residues" evidence="12">
    <location>
        <begin position="293"/>
        <end position="302"/>
    </location>
</feature>
<dbReference type="Gene3D" id="3.40.50.2020">
    <property type="match status" value="4"/>
</dbReference>
<dbReference type="GO" id="GO:0004749">
    <property type="term" value="F:ribose phosphate diphosphokinase activity"/>
    <property type="evidence" value="ECO:0007669"/>
    <property type="project" value="UniProtKB-EC"/>
</dbReference>
<keyword evidence="5" id="KW-0479">Metal-binding</keyword>
<evidence type="ECO:0000256" key="10">
    <source>
        <dbReference type="ARBA" id="ARBA00022842"/>
    </source>
</evidence>
<evidence type="ECO:0000313" key="15">
    <source>
        <dbReference type="Proteomes" id="UP000698800"/>
    </source>
</evidence>
<comment type="catalytic activity">
    <reaction evidence="11">
        <text>D-ribose 5-phosphate + ATP = 5-phospho-alpha-D-ribose 1-diphosphate + AMP + H(+)</text>
        <dbReference type="Rhea" id="RHEA:15609"/>
        <dbReference type="ChEBI" id="CHEBI:15378"/>
        <dbReference type="ChEBI" id="CHEBI:30616"/>
        <dbReference type="ChEBI" id="CHEBI:58017"/>
        <dbReference type="ChEBI" id="CHEBI:78346"/>
        <dbReference type="ChEBI" id="CHEBI:456215"/>
        <dbReference type="EC" id="2.7.6.1"/>
    </reaction>
</comment>
<accession>A0A9P8I1G1</accession>
<feature type="compositionally biased region" description="Polar residues" evidence="12">
    <location>
        <begin position="230"/>
        <end position="241"/>
    </location>
</feature>
<feature type="region of interest" description="Disordered" evidence="12">
    <location>
        <begin position="292"/>
        <end position="322"/>
    </location>
</feature>
<dbReference type="GO" id="GO:0006164">
    <property type="term" value="P:purine nucleotide biosynthetic process"/>
    <property type="evidence" value="ECO:0007669"/>
    <property type="project" value="TreeGrafter"/>
</dbReference>
<feature type="compositionally biased region" description="Polar residues" evidence="12">
    <location>
        <begin position="194"/>
        <end position="205"/>
    </location>
</feature>
<name>A0A9P8I1G1_9PEZI</name>
<dbReference type="Pfam" id="PF13793">
    <property type="entry name" value="Pribosyltran_N"/>
    <property type="match status" value="1"/>
</dbReference>
<evidence type="ECO:0000256" key="12">
    <source>
        <dbReference type="SAM" id="MobiDB-lite"/>
    </source>
</evidence>
<comment type="pathway">
    <text evidence="1">Metabolic intermediate biosynthesis; 5-phospho-alpha-D-ribose 1-diphosphate biosynthesis; 5-phospho-alpha-D-ribose 1-diphosphate from D-ribose 5-phosphate (route I): step 1/1.</text>
</comment>
<gene>
    <name evidence="14" type="ORF">FGG08_004044</name>
</gene>
<dbReference type="GO" id="GO:0006015">
    <property type="term" value="P:5-phosphoribose 1-diphosphate biosynthetic process"/>
    <property type="evidence" value="ECO:0007669"/>
    <property type="project" value="TreeGrafter"/>
</dbReference>
<dbReference type="GO" id="GO:0002189">
    <property type="term" value="C:ribose phosphate diphosphokinase complex"/>
    <property type="evidence" value="ECO:0007669"/>
    <property type="project" value="TreeGrafter"/>
</dbReference>
<dbReference type="PROSITE" id="PS00114">
    <property type="entry name" value="PRPP_SYNTHASE"/>
    <property type="match status" value="1"/>
</dbReference>
<reference evidence="14" key="1">
    <citation type="submission" date="2021-03" db="EMBL/GenBank/DDBJ databases">
        <title>Comparative genomics and phylogenomic investigation of the class Geoglossomycetes provide insights into ecological specialization and systematics.</title>
        <authorList>
            <person name="Melie T."/>
            <person name="Pirro S."/>
            <person name="Miller A.N."/>
            <person name="Quandt A."/>
        </authorList>
    </citation>
    <scope>NUCLEOTIDE SEQUENCE</scope>
    <source>
        <strain evidence="14">GBOQ0MN5Z8</strain>
    </source>
</reference>